<dbReference type="SUPFAM" id="SSF53383">
    <property type="entry name" value="PLP-dependent transferases"/>
    <property type="match status" value="1"/>
</dbReference>
<dbReference type="Gene3D" id="3.90.1150.10">
    <property type="entry name" value="Aspartate Aminotransferase, domain 1"/>
    <property type="match status" value="1"/>
</dbReference>
<comment type="caution">
    <text evidence="4">The sequence shown here is derived from an EMBL/GenBank/DDBJ whole genome shotgun (WGS) entry which is preliminary data.</text>
</comment>
<comment type="cofactor">
    <cofactor evidence="1">
        <name>pyridoxal 5'-phosphate</name>
        <dbReference type="ChEBI" id="CHEBI:597326"/>
    </cofactor>
</comment>
<dbReference type="Gene3D" id="3.40.640.10">
    <property type="entry name" value="Type I PLP-dependent aspartate aminotransferase-like (Major domain)"/>
    <property type="match status" value="1"/>
</dbReference>
<evidence type="ECO:0000313" key="4">
    <source>
        <dbReference type="EMBL" id="GAG44853.1"/>
    </source>
</evidence>
<evidence type="ECO:0000259" key="3">
    <source>
        <dbReference type="Pfam" id="PF00266"/>
    </source>
</evidence>
<feature type="non-terminal residue" evidence="4">
    <location>
        <position position="81"/>
    </location>
</feature>
<evidence type="ECO:0000256" key="1">
    <source>
        <dbReference type="ARBA" id="ARBA00001933"/>
    </source>
</evidence>
<dbReference type="AlphaFoldDB" id="X0Y7Z9"/>
<dbReference type="EMBL" id="BARS01056688">
    <property type="protein sequence ID" value="GAG44853.1"/>
    <property type="molecule type" value="Genomic_DNA"/>
</dbReference>
<evidence type="ECO:0000256" key="2">
    <source>
        <dbReference type="ARBA" id="ARBA00006490"/>
    </source>
</evidence>
<proteinExistence type="inferred from homology"/>
<name>X0Y7Z9_9ZZZZ</name>
<dbReference type="InterPro" id="IPR015421">
    <property type="entry name" value="PyrdxlP-dep_Trfase_major"/>
</dbReference>
<comment type="similarity">
    <text evidence="2">Belongs to the class-V pyridoxal-phosphate-dependent aminotransferase family. NifS/IscS subfamily.</text>
</comment>
<dbReference type="InterPro" id="IPR000192">
    <property type="entry name" value="Aminotrans_V_dom"/>
</dbReference>
<gene>
    <name evidence="4" type="ORF">S01H1_83397</name>
</gene>
<protein>
    <recommendedName>
        <fullName evidence="3">Aminotransferase class V domain-containing protein</fullName>
    </recommendedName>
</protein>
<reference evidence="4" key="1">
    <citation type="journal article" date="2014" name="Front. Microbiol.">
        <title>High frequency of phylogenetically diverse reductive dehalogenase-homologous genes in deep subseafloor sedimentary metagenomes.</title>
        <authorList>
            <person name="Kawai M."/>
            <person name="Futagami T."/>
            <person name="Toyoda A."/>
            <person name="Takaki Y."/>
            <person name="Nishi S."/>
            <person name="Hori S."/>
            <person name="Arai W."/>
            <person name="Tsubouchi T."/>
            <person name="Morono Y."/>
            <person name="Uchiyama I."/>
            <person name="Ito T."/>
            <person name="Fujiyama A."/>
            <person name="Inagaki F."/>
            <person name="Takami H."/>
        </authorList>
    </citation>
    <scope>NUCLEOTIDE SEQUENCE</scope>
    <source>
        <strain evidence="4">Expedition CK06-06</strain>
    </source>
</reference>
<feature type="domain" description="Aminotransferase class V" evidence="3">
    <location>
        <begin position="4"/>
        <end position="80"/>
    </location>
</feature>
<accession>X0Y7Z9</accession>
<sequence length="81" mass="8755">MRKVYLDNASTTPLLPEVREAMMPYLGDVFGNPSSLHDWGDAAREAVEVARTQVAQLIGAKAEEIIFTGSGTESNNFAIKG</sequence>
<dbReference type="InterPro" id="IPR015422">
    <property type="entry name" value="PyrdxlP-dep_Trfase_small"/>
</dbReference>
<dbReference type="Pfam" id="PF00266">
    <property type="entry name" value="Aminotran_5"/>
    <property type="match status" value="1"/>
</dbReference>
<dbReference type="PANTHER" id="PTHR11601">
    <property type="entry name" value="CYSTEINE DESULFURYLASE FAMILY MEMBER"/>
    <property type="match status" value="1"/>
</dbReference>
<organism evidence="4">
    <name type="scientific">marine sediment metagenome</name>
    <dbReference type="NCBI Taxonomy" id="412755"/>
    <lineage>
        <taxon>unclassified sequences</taxon>
        <taxon>metagenomes</taxon>
        <taxon>ecological metagenomes</taxon>
    </lineage>
</organism>
<dbReference type="InterPro" id="IPR015424">
    <property type="entry name" value="PyrdxlP-dep_Trfase"/>
</dbReference>
<dbReference type="PANTHER" id="PTHR11601:SF34">
    <property type="entry name" value="CYSTEINE DESULFURASE"/>
    <property type="match status" value="1"/>
</dbReference>